<comment type="caution">
    <text evidence="2">The sequence shown here is derived from an EMBL/GenBank/DDBJ whole genome shotgun (WGS) entry which is preliminary data.</text>
</comment>
<dbReference type="EMBL" id="BQXS01012511">
    <property type="protein sequence ID" value="GKT24227.1"/>
    <property type="molecule type" value="Genomic_DNA"/>
</dbReference>
<dbReference type="InterPro" id="IPR023139">
    <property type="entry name" value="PBDC1-like_dom_sf"/>
</dbReference>
<name>A0ABQ5K101_9EUKA</name>
<evidence type="ECO:0000259" key="1">
    <source>
        <dbReference type="Pfam" id="PF04669"/>
    </source>
</evidence>
<dbReference type="InterPro" id="IPR008476">
    <property type="entry name" value="PBDC1_metazoa/fungi"/>
</dbReference>
<dbReference type="PANTHER" id="PTHR13410">
    <property type="entry name" value="PROTEIN PBDC1"/>
    <property type="match status" value="1"/>
</dbReference>
<sequence length="178" mass="20704">MSRHIALDEKQIDELADKTRNPFPEGVKNDAEIEMKWAKLAFNFSYTFYNVLLPRCKDLKKITLTPIDEEIYSKFRSTFPSLDISVISEDLLKSSATKTLWALFLEHFKERISQWNMGSLVRLDSSKPWGEDNCTLVPRIQFYCIEIARNREGINQLGHLKTSIDSTKKEPKKEEGEK</sequence>
<dbReference type="Gene3D" id="1.10.3560.10">
    <property type="entry name" value="yst0336 like domain"/>
    <property type="match status" value="1"/>
</dbReference>
<organism evidence="2 3">
    <name type="scientific">Aduncisulcus paluster</name>
    <dbReference type="NCBI Taxonomy" id="2918883"/>
    <lineage>
        <taxon>Eukaryota</taxon>
        <taxon>Metamonada</taxon>
        <taxon>Carpediemonas-like organisms</taxon>
        <taxon>Aduncisulcus</taxon>
    </lineage>
</organism>
<keyword evidence="3" id="KW-1185">Reference proteome</keyword>
<feature type="domain" description="Polysaccharide biosynthesis" evidence="1">
    <location>
        <begin position="33"/>
        <end position="156"/>
    </location>
</feature>
<evidence type="ECO:0000313" key="3">
    <source>
        <dbReference type="Proteomes" id="UP001057375"/>
    </source>
</evidence>
<evidence type="ECO:0000313" key="2">
    <source>
        <dbReference type="EMBL" id="GKT24227.1"/>
    </source>
</evidence>
<dbReference type="InterPro" id="IPR021148">
    <property type="entry name" value="Polysacc_synth_dom"/>
</dbReference>
<dbReference type="PANTHER" id="PTHR13410:SF9">
    <property type="entry name" value="PROTEIN PBDC1"/>
    <property type="match status" value="1"/>
</dbReference>
<accession>A0ABQ5K101</accession>
<reference evidence="2" key="1">
    <citation type="submission" date="2022-03" db="EMBL/GenBank/DDBJ databases">
        <title>Draft genome sequence of Aduncisulcus paluster, a free-living microaerophilic Fornicata.</title>
        <authorList>
            <person name="Yuyama I."/>
            <person name="Kume K."/>
            <person name="Tamura T."/>
            <person name="Inagaki Y."/>
            <person name="Hashimoto T."/>
        </authorList>
    </citation>
    <scope>NUCLEOTIDE SEQUENCE</scope>
    <source>
        <strain evidence="2">NY0171</strain>
    </source>
</reference>
<protein>
    <submittedName>
        <fullName evidence="2">Protein PBDC1, metazoa/fungi like protein</fullName>
    </submittedName>
</protein>
<dbReference type="Proteomes" id="UP001057375">
    <property type="component" value="Unassembled WGS sequence"/>
</dbReference>
<gene>
    <name evidence="2" type="ORF">ADUPG1_012669</name>
</gene>
<proteinExistence type="predicted"/>
<dbReference type="Pfam" id="PF04669">
    <property type="entry name" value="PBDC1"/>
    <property type="match status" value="1"/>
</dbReference>